<evidence type="ECO:0000313" key="2">
    <source>
        <dbReference type="EMBL" id="KAK8851318.1"/>
    </source>
</evidence>
<keyword evidence="1" id="KW-1133">Transmembrane helix</keyword>
<feature type="transmembrane region" description="Helical" evidence="1">
    <location>
        <begin position="32"/>
        <end position="55"/>
    </location>
</feature>
<gene>
    <name evidence="2" type="ORF">PGQ11_013797</name>
</gene>
<sequence length="161" mass="17293">MVQKRNRIRIYRAIVLIAKSSNPTGWPASLPFVLFAVPIPILTLLSIYIYIYMYYYSGFCPDGLAPMMSASSSTHPYPSPFSTPLSFVIVSSPCVLTPAQATPLTAKESQSSVRSAATAEQLPVSNAPNVALGFSVEEPAPTTALLVTKTRATVTVCSMSQ</sequence>
<proteinExistence type="predicted"/>
<organism evidence="2 3">
    <name type="scientific">Apiospora arundinis</name>
    <dbReference type="NCBI Taxonomy" id="335852"/>
    <lineage>
        <taxon>Eukaryota</taxon>
        <taxon>Fungi</taxon>
        <taxon>Dikarya</taxon>
        <taxon>Ascomycota</taxon>
        <taxon>Pezizomycotina</taxon>
        <taxon>Sordariomycetes</taxon>
        <taxon>Xylariomycetidae</taxon>
        <taxon>Amphisphaeriales</taxon>
        <taxon>Apiosporaceae</taxon>
        <taxon>Apiospora</taxon>
    </lineage>
</organism>
<protein>
    <submittedName>
        <fullName evidence="2">Uncharacterized protein</fullName>
    </submittedName>
</protein>
<evidence type="ECO:0000256" key="1">
    <source>
        <dbReference type="SAM" id="Phobius"/>
    </source>
</evidence>
<keyword evidence="3" id="KW-1185">Reference proteome</keyword>
<reference evidence="2 3" key="1">
    <citation type="journal article" date="2024" name="IMA Fungus">
        <title>Apiospora arundinis, a panoply of carbohydrate-active enzymes and secondary metabolites.</title>
        <authorList>
            <person name="Sorensen T."/>
            <person name="Petersen C."/>
            <person name="Muurmann A.T."/>
            <person name="Christiansen J.V."/>
            <person name="Brundto M.L."/>
            <person name="Overgaard C.K."/>
            <person name="Boysen A.T."/>
            <person name="Wollenberg R.D."/>
            <person name="Larsen T.O."/>
            <person name="Sorensen J.L."/>
            <person name="Nielsen K.L."/>
            <person name="Sondergaard T.E."/>
        </authorList>
    </citation>
    <scope>NUCLEOTIDE SEQUENCE [LARGE SCALE GENOMIC DNA]</scope>
    <source>
        <strain evidence="2 3">AAU 773</strain>
    </source>
</reference>
<accession>A0ABR2HQX0</accession>
<keyword evidence="1" id="KW-0812">Transmembrane</keyword>
<dbReference type="Proteomes" id="UP001390339">
    <property type="component" value="Unassembled WGS sequence"/>
</dbReference>
<keyword evidence="1" id="KW-0472">Membrane</keyword>
<comment type="caution">
    <text evidence="2">The sequence shown here is derived from an EMBL/GenBank/DDBJ whole genome shotgun (WGS) entry which is preliminary data.</text>
</comment>
<evidence type="ECO:0000313" key="3">
    <source>
        <dbReference type="Proteomes" id="UP001390339"/>
    </source>
</evidence>
<name>A0ABR2HQX0_9PEZI</name>
<dbReference type="EMBL" id="JAPCWZ010000009">
    <property type="protein sequence ID" value="KAK8851318.1"/>
    <property type="molecule type" value="Genomic_DNA"/>
</dbReference>